<dbReference type="AlphaFoldDB" id="A0AAV4RJC0"/>
<proteinExistence type="predicted"/>
<evidence type="ECO:0000313" key="2">
    <source>
        <dbReference type="Proteomes" id="UP001054837"/>
    </source>
</evidence>
<name>A0AAV4RJC0_9ARAC</name>
<dbReference type="Proteomes" id="UP001054837">
    <property type="component" value="Unassembled WGS sequence"/>
</dbReference>
<evidence type="ECO:0000313" key="1">
    <source>
        <dbReference type="EMBL" id="GIY21535.1"/>
    </source>
</evidence>
<accession>A0AAV4RJC0</accession>
<dbReference type="EMBL" id="BPLQ01006313">
    <property type="protein sequence ID" value="GIY21535.1"/>
    <property type="molecule type" value="Genomic_DNA"/>
</dbReference>
<protein>
    <submittedName>
        <fullName evidence="1">Uncharacterized protein</fullName>
    </submittedName>
</protein>
<sequence>MIRGLFCVTHFHKTSPPPPSSWQPIPAEPSTTRSFFLFLGSNGLVEGQLLLHWIPLDGTCTCPIISAHFTSQTSPNLTLPSRLHGNPSLNNTIPLFRHE</sequence>
<keyword evidence="2" id="KW-1185">Reference proteome</keyword>
<gene>
    <name evidence="1" type="ORF">CDAR_379551</name>
</gene>
<organism evidence="1 2">
    <name type="scientific">Caerostris darwini</name>
    <dbReference type="NCBI Taxonomy" id="1538125"/>
    <lineage>
        <taxon>Eukaryota</taxon>
        <taxon>Metazoa</taxon>
        <taxon>Ecdysozoa</taxon>
        <taxon>Arthropoda</taxon>
        <taxon>Chelicerata</taxon>
        <taxon>Arachnida</taxon>
        <taxon>Araneae</taxon>
        <taxon>Araneomorphae</taxon>
        <taxon>Entelegynae</taxon>
        <taxon>Araneoidea</taxon>
        <taxon>Araneidae</taxon>
        <taxon>Caerostris</taxon>
    </lineage>
</organism>
<reference evidence="1 2" key="1">
    <citation type="submission" date="2021-06" db="EMBL/GenBank/DDBJ databases">
        <title>Caerostris darwini draft genome.</title>
        <authorList>
            <person name="Kono N."/>
            <person name="Arakawa K."/>
        </authorList>
    </citation>
    <scope>NUCLEOTIDE SEQUENCE [LARGE SCALE GENOMIC DNA]</scope>
</reference>
<comment type="caution">
    <text evidence="1">The sequence shown here is derived from an EMBL/GenBank/DDBJ whole genome shotgun (WGS) entry which is preliminary data.</text>
</comment>